<comment type="caution">
    <text evidence="1">The sequence shown here is derived from an EMBL/GenBank/DDBJ whole genome shotgun (WGS) entry which is preliminary data.</text>
</comment>
<organism evidence="1 2">
    <name type="scientific">Eruca vesicaria subsp. sativa</name>
    <name type="common">Garden rocket</name>
    <name type="synonym">Eruca sativa</name>
    <dbReference type="NCBI Taxonomy" id="29727"/>
    <lineage>
        <taxon>Eukaryota</taxon>
        <taxon>Viridiplantae</taxon>
        <taxon>Streptophyta</taxon>
        <taxon>Embryophyta</taxon>
        <taxon>Tracheophyta</taxon>
        <taxon>Spermatophyta</taxon>
        <taxon>Magnoliopsida</taxon>
        <taxon>eudicotyledons</taxon>
        <taxon>Gunneridae</taxon>
        <taxon>Pentapetalae</taxon>
        <taxon>rosids</taxon>
        <taxon>malvids</taxon>
        <taxon>Brassicales</taxon>
        <taxon>Brassicaceae</taxon>
        <taxon>Brassiceae</taxon>
        <taxon>Eruca</taxon>
    </lineage>
</organism>
<dbReference type="AlphaFoldDB" id="A0ABC8LQR3"/>
<protein>
    <submittedName>
        <fullName evidence="1">Uncharacterized protein</fullName>
    </submittedName>
</protein>
<evidence type="ECO:0000313" key="1">
    <source>
        <dbReference type="EMBL" id="CAH8385709.1"/>
    </source>
</evidence>
<accession>A0ABC8LQR3</accession>
<proteinExistence type="predicted"/>
<keyword evidence="2" id="KW-1185">Reference proteome</keyword>
<name>A0ABC8LQR3_ERUVS</name>
<evidence type="ECO:0000313" key="2">
    <source>
        <dbReference type="Proteomes" id="UP001642260"/>
    </source>
</evidence>
<dbReference type="Proteomes" id="UP001642260">
    <property type="component" value="Unassembled WGS sequence"/>
</dbReference>
<gene>
    <name evidence="1" type="ORF">ERUC_LOCUS38192</name>
</gene>
<reference evidence="1 2" key="1">
    <citation type="submission" date="2022-03" db="EMBL/GenBank/DDBJ databases">
        <authorList>
            <person name="Macdonald S."/>
            <person name="Ahmed S."/>
            <person name="Newling K."/>
        </authorList>
    </citation>
    <scope>NUCLEOTIDE SEQUENCE [LARGE SCALE GENOMIC DNA]</scope>
</reference>
<dbReference type="EMBL" id="CAKOAT010675153">
    <property type="protein sequence ID" value="CAH8385709.1"/>
    <property type="molecule type" value="Genomic_DNA"/>
</dbReference>
<sequence length="66" mass="7268">MDWENVAAEDVIEALREVEWSTPPCSLGEFVSRFVSQMQSLLDELLYPGLALITRPLAIVGAAFTA</sequence>